<protein>
    <recommendedName>
        <fullName evidence="3">Reverse transcriptase zinc-binding domain-containing protein</fullName>
    </recommendedName>
</protein>
<evidence type="ECO:0000313" key="1">
    <source>
        <dbReference type="EMBL" id="MBA0742483.1"/>
    </source>
</evidence>
<gene>
    <name evidence="1" type="ORF">Gogos_015534</name>
</gene>
<comment type="caution">
    <text evidence="1">The sequence shown here is derived from an EMBL/GenBank/DDBJ whole genome shotgun (WGS) entry which is preliminary data.</text>
</comment>
<name>A0A7J9C1X7_GOSGO</name>
<dbReference type="OrthoDB" id="10541362at2759"/>
<accession>A0A7J9C1X7</accession>
<keyword evidence="2" id="KW-1185">Reference proteome</keyword>
<sequence length="42" mass="4565">MLLKKLTNTTACPRCGSGAENMDHLFRECPVSVSCTIFCCAL</sequence>
<organism evidence="1 2">
    <name type="scientific">Gossypium gossypioides</name>
    <name type="common">Mexican cotton</name>
    <name type="synonym">Selera gossypioides</name>
    <dbReference type="NCBI Taxonomy" id="34282"/>
    <lineage>
        <taxon>Eukaryota</taxon>
        <taxon>Viridiplantae</taxon>
        <taxon>Streptophyta</taxon>
        <taxon>Embryophyta</taxon>
        <taxon>Tracheophyta</taxon>
        <taxon>Spermatophyta</taxon>
        <taxon>Magnoliopsida</taxon>
        <taxon>eudicotyledons</taxon>
        <taxon>Gunneridae</taxon>
        <taxon>Pentapetalae</taxon>
        <taxon>rosids</taxon>
        <taxon>malvids</taxon>
        <taxon>Malvales</taxon>
        <taxon>Malvaceae</taxon>
        <taxon>Malvoideae</taxon>
        <taxon>Gossypium</taxon>
    </lineage>
</organism>
<proteinExistence type="predicted"/>
<evidence type="ECO:0008006" key="3">
    <source>
        <dbReference type="Google" id="ProtNLM"/>
    </source>
</evidence>
<reference evidence="1 2" key="1">
    <citation type="journal article" date="2019" name="Genome Biol. Evol.">
        <title>Insights into the evolution of the New World diploid cottons (Gossypium, subgenus Houzingenia) based on genome sequencing.</title>
        <authorList>
            <person name="Grover C.E."/>
            <person name="Arick M.A. 2nd"/>
            <person name="Thrash A."/>
            <person name="Conover J.L."/>
            <person name="Sanders W.S."/>
            <person name="Peterson D.G."/>
            <person name="Frelichowski J.E."/>
            <person name="Scheffler J.A."/>
            <person name="Scheffler B.E."/>
            <person name="Wendel J.F."/>
        </authorList>
    </citation>
    <scope>NUCLEOTIDE SEQUENCE [LARGE SCALE GENOMIC DNA]</scope>
    <source>
        <strain evidence="1">5</strain>
        <tissue evidence="1">Leaf</tissue>
    </source>
</reference>
<dbReference type="EMBL" id="JABEZY010000007">
    <property type="protein sequence ID" value="MBA0742483.1"/>
    <property type="molecule type" value="Genomic_DNA"/>
</dbReference>
<dbReference type="AlphaFoldDB" id="A0A7J9C1X7"/>
<dbReference type="Proteomes" id="UP000593579">
    <property type="component" value="Unassembled WGS sequence"/>
</dbReference>
<evidence type="ECO:0000313" key="2">
    <source>
        <dbReference type="Proteomes" id="UP000593579"/>
    </source>
</evidence>